<evidence type="ECO:0000313" key="1">
    <source>
        <dbReference type="EMBL" id="AUV58074.1"/>
    </source>
</evidence>
<protein>
    <submittedName>
        <fullName evidence="1">Uncharacterized protein</fullName>
    </submittedName>
</protein>
<organism evidence="1">
    <name type="scientific">Bandra megavirus</name>
    <dbReference type="NCBI Taxonomy" id="2071566"/>
    <lineage>
        <taxon>Viruses</taxon>
        <taxon>Varidnaviria</taxon>
        <taxon>Bamfordvirae</taxon>
        <taxon>Nucleocytoviricota</taxon>
        <taxon>Megaviricetes</taxon>
        <taxon>Imitervirales</taxon>
        <taxon>Mimiviridae</taxon>
        <taxon>Megamimivirinae</taxon>
        <taxon>Megavirus</taxon>
    </lineage>
</organism>
<name>A0A2K9V7D3_9VIRU</name>
<reference evidence="1" key="1">
    <citation type="submission" date="2018-01" db="EMBL/GenBank/DDBJ databases">
        <title>Draft genome sequence of Bandra megavirus.</title>
        <authorList>
            <person name="Chatterjee A."/>
            <person name="Yadav R."/>
            <person name="Kondabagil K."/>
        </authorList>
    </citation>
    <scope>NUCLEOTIDE SEQUENCE</scope>
    <source>
        <strain evidence="1">KK-1</strain>
    </source>
</reference>
<dbReference type="EMBL" id="MG779304">
    <property type="protein sequence ID" value="AUV58074.1"/>
    <property type="molecule type" value="Genomic_DNA"/>
</dbReference>
<accession>A0A2K9V7D3</accession>
<proteinExistence type="predicted"/>
<sequence>MSLFDNCSYNHRVNLNSTCKYPKKNIDLGICEKCKRNPISDKYDHICILCHKNINLDNPCYNCDLCIKTREYLKETNEIFELDGYGKTYYQDIEYWKCKKCNHFLHIQILFPGMERELLHEIMRRDHLEKWCELLNNGSIIIDR</sequence>